<dbReference type="Pfam" id="PF07715">
    <property type="entry name" value="Plug"/>
    <property type="match status" value="1"/>
</dbReference>
<evidence type="ECO:0000256" key="6">
    <source>
        <dbReference type="ARBA" id="ARBA00023237"/>
    </source>
</evidence>
<dbReference type="Pfam" id="PF07660">
    <property type="entry name" value="STN"/>
    <property type="match status" value="1"/>
</dbReference>
<dbReference type="InterPro" id="IPR012910">
    <property type="entry name" value="Plug_dom"/>
</dbReference>
<dbReference type="InterPro" id="IPR037066">
    <property type="entry name" value="Plug_dom_sf"/>
</dbReference>
<dbReference type="Gene3D" id="2.60.40.1120">
    <property type="entry name" value="Carboxypeptidase-like, regulatory domain"/>
    <property type="match status" value="1"/>
</dbReference>
<reference evidence="10" key="1">
    <citation type="submission" date="2017-04" db="EMBL/GenBank/DDBJ databases">
        <authorList>
            <person name="Varghese N."/>
            <person name="Submissions S."/>
        </authorList>
    </citation>
    <scope>NUCLEOTIDE SEQUENCE [LARGE SCALE GENOMIC DNA]</scope>
    <source>
        <strain evidence="10">DSM 12126</strain>
    </source>
</reference>
<evidence type="ECO:0000259" key="8">
    <source>
        <dbReference type="SMART" id="SM00965"/>
    </source>
</evidence>
<dbReference type="OrthoDB" id="9768177at2"/>
<dbReference type="SMART" id="SM00965">
    <property type="entry name" value="STN"/>
    <property type="match status" value="1"/>
</dbReference>
<dbReference type="Gene3D" id="2.40.170.20">
    <property type="entry name" value="TonB-dependent receptor, beta-barrel domain"/>
    <property type="match status" value="1"/>
</dbReference>
<organism evidence="9 10">
    <name type="scientific">Pedobacter africanus</name>
    <dbReference type="NCBI Taxonomy" id="151894"/>
    <lineage>
        <taxon>Bacteria</taxon>
        <taxon>Pseudomonadati</taxon>
        <taxon>Bacteroidota</taxon>
        <taxon>Sphingobacteriia</taxon>
        <taxon>Sphingobacteriales</taxon>
        <taxon>Sphingobacteriaceae</taxon>
        <taxon>Pedobacter</taxon>
    </lineage>
</organism>
<protein>
    <submittedName>
        <fullName evidence="9">TonB-linked outer membrane protein, SusC/RagA family</fullName>
    </submittedName>
</protein>
<dbReference type="PROSITE" id="PS52016">
    <property type="entry name" value="TONB_DEPENDENT_REC_3"/>
    <property type="match status" value="1"/>
</dbReference>
<dbReference type="Proteomes" id="UP000192756">
    <property type="component" value="Unassembled WGS sequence"/>
</dbReference>
<feature type="domain" description="Secretin/TonB short N-terminal" evidence="8">
    <location>
        <begin position="89"/>
        <end position="140"/>
    </location>
</feature>
<dbReference type="NCBIfam" id="TIGR04056">
    <property type="entry name" value="OMP_RagA_SusC"/>
    <property type="match status" value="1"/>
</dbReference>
<name>A0A1W2DX50_9SPHI</name>
<dbReference type="InterPro" id="IPR018247">
    <property type="entry name" value="EF_Hand_1_Ca_BS"/>
</dbReference>
<gene>
    <name evidence="9" type="ORF">SAMN04488524_4221</name>
</gene>
<keyword evidence="6 7" id="KW-0998">Cell outer membrane</keyword>
<keyword evidence="3 7" id="KW-1134">Transmembrane beta strand</keyword>
<evidence type="ECO:0000256" key="2">
    <source>
        <dbReference type="ARBA" id="ARBA00022448"/>
    </source>
</evidence>
<dbReference type="AlphaFoldDB" id="A0A1W2DX50"/>
<dbReference type="SUPFAM" id="SSF49464">
    <property type="entry name" value="Carboxypeptidase regulatory domain-like"/>
    <property type="match status" value="1"/>
</dbReference>
<dbReference type="InterPro" id="IPR039426">
    <property type="entry name" value="TonB-dep_rcpt-like"/>
</dbReference>
<comment type="similarity">
    <text evidence="7">Belongs to the TonB-dependent receptor family.</text>
</comment>
<keyword evidence="5 7" id="KW-0472">Membrane</keyword>
<dbReference type="Gene3D" id="3.55.50.30">
    <property type="match status" value="1"/>
</dbReference>
<dbReference type="InterPro" id="IPR036942">
    <property type="entry name" value="Beta-barrel_TonB_sf"/>
</dbReference>
<evidence type="ECO:0000256" key="3">
    <source>
        <dbReference type="ARBA" id="ARBA00022452"/>
    </source>
</evidence>
<evidence type="ECO:0000256" key="4">
    <source>
        <dbReference type="ARBA" id="ARBA00022692"/>
    </source>
</evidence>
<evidence type="ECO:0000256" key="1">
    <source>
        <dbReference type="ARBA" id="ARBA00004571"/>
    </source>
</evidence>
<dbReference type="NCBIfam" id="TIGR04057">
    <property type="entry name" value="SusC_RagA_signa"/>
    <property type="match status" value="1"/>
</dbReference>
<dbReference type="PROSITE" id="PS00018">
    <property type="entry name" value="EF_HAND_1"/>
    <property type="match status" value="1"/>
</dbReference>
<dbReference type="SUPFAM" id="SSF56935">
    <property type="entry name" value="Porins"/>
    <property type="match status" value="1"/>
</dbReference>
<evidence type="ECO:0000256" key="5">
    <source>
        <dbReference type="ARBA" id="ARBA00023136"/>
    </source>
</evidence>
<dbReference type="InterPro" id="IPR023997">
    <property type="entry name" value="TonB-dep_OMP_SusC/RagA_CS"/>
</dbReference>
<sequence length="1144" mass="125839">MYFINTSNGMDKPWLGSYFKLFKGIYKPSFLVNTTTRGRIIMRMNLIAILITMSLMQAAASSFAQYVTLRRKDADLKEVLNIIKKQTNYTFLYNSSLLKNAKTVSVNLDKVTLEEALNACLENQDLSFKIIENTVLLKKKEAGFMDKVVGYFTATDVRGKVLDEDGLPLPGATVMVKNTRKTVLTNISGEFELKGIDEKAILVVSFVGYTSKEIAVGQSANLVIRLQPNPGELTEVQVSVGYGAVKKRDLTGSVSLVNVEEMQKQPAFSLDVALAGRAPGVMVVKSSGAPGADASIRIRGASSVFGVNEPLYVIDGVPIQIGQGMGQDTYRSTKSFQMSPLASINPEDIERIDILKDASGTAIYGSRGANGVILVTTKRGKGKPVLTLSYQGMTDRFIKDFDMLSSDEMLQVATQAYKNAAATFPADFLQYKGVSTDWRKLVTRNSYSNMLNLGLRGGLGNGQTNYAFSASMNNQAGVIKGSNVDRYNIRGNIESEVVKLVKAGASINYAKNISKGASSTYYYNTISYRPDIPVFDQNGRYATTLDSTSANPVAKTLYTDKLTGDNFMSSLYAEARPFSFLRFRSTLSYNQTDNITLNYTPSFDPFEIKNGRKGTRKDINYKFSSLIFDNTVTVDKFFGRHYLNAVVGASYTSDKTNSMNLESVNFPDDYVLNNLGSAGSIQKYTSGGSVSGLESYFARANYNYGGRYYLTLTARTDKSTKFGPNNQWGFFPSGAVAWRISEEPFLKEYRWISDLKFRASTGKTGAANLGDFLYSTFFSSGATSSFHNGQNGVTLNSVPNPSIRWEATTQTDIGLDFAFLDNKIRGAIDLYRKYTKDLLLNVAIPFETGSSTQTINVGDISNKGFEFVIGADIITRGKFKYTTDINFNKNVGRLEKLNTGKATALNNFKEGDLLGTVFGYKTAGLFQTQEEVNALNQASPNKLYQVAKTAPGDLKFVDVNGDGYISSSDIVKLGSAEPKFFGGWNHVLRYGGLEGSFLFYFAYGQKLQNGAKASAGIYNTDKNYYKSVLNGWSDENKNTDQPRNVYRDPNQNGRASDYFIQDGSFLKLKNVQVAYYINPAKWAKQQVNQIKVYAGVSNLFILTGYDGVDPENGTSTGAGLISGGYDSGAYPSTRTFNFGFNVIF</sequence>
<evidence type="ECO:0000313" key="10">
    <source>
        <dbReference type="Proteomes" id="UP000192756"/>
    </source>
</evidence>
<dbReference type="EMBL" id="FWXT01000004">
    <property type="protein sequence ID" value="SMD02175.1"/>
    <property type="molecule type" value="Genomic_DNA"/>
</dbReference>
<accession>A0A1W2DX50</accession>
<dbReference type="InterPro" id="IPR023996">
    <property type="entry name" value="TonB-dep_OMP_SusC/RagA"/>
</dbReference>
<dbReference type="InterPro" id="IPR011662">
    <property type="entry name" value="Secretin/TonB_short_N"/>
</dbReference>
<keyword evidence="4 7" id="KW-0812">Transmembrane</keyword>
<dbReference type="InterPro" id="IPR008969">
    <property type="entry name" value="CarboxyPept-like_regulatory"/>
</dbReference>
<keyword evidence="10" id="KW-1185">Reference proteome</keyword>
<dbReference type="Gene3D" id="2.170.130.10">
    <property type="entry name" value="TonB-dependent receptor, plug domain"/>
    <property type="match status" value="1"/>
</dbReference>
<comment type="subcellular location">
    <subcellularLocation>
        <location evidence="1 7">Cell outer membrane</location>
        <topology evidence="1 7">Multi-pass membrane protein</topology>
    </subcellularLocation>
</comment>
<evidence type="ECO:0000313" key="9">
    <source>
        <dbReference type="EMBL" id="SMD02175.1"/>
    </source>
</evidence>
<proteinExistence type="inferred from homology"/>
<dbReference type="STRING" id="151894.SAMN04488524_4221"/>
<dbReference type="Pfam" id="PF13715">
    <property type="entry name" value="CarbopepD_reg_2"/>
    <property type="match status" value="1"/>
</dbReference>
<keyword evidence="2 7" id="KW-0813">Transport</keyword>
<dbReference type="GO" id="GO:0009279">
    <property type="term" value="C:cell outer membrane"/>
    <property type="evidence" value="ECO:0007669"/>
    <property type="project" value="UniProtKB-SubCell"/>
</dbReference>
<evidence type="ECO:0000256" key="7">
    <source>
        <dbReference type="PROSITE-ProRule" id="PRU01360"/>
    </source>
</evidence>
<dbReference type="RefSeq" id="WP_084241015.1">
    <property type="nucleotide sequence ID" value="NZ_FWXT01000004.1"/>
</dbReference>